<feature type="transmembrane region" description="Helical" evidence="1">
    <location>
        <begin position="83"/>
        <end position="103"/>
    </location>
</feature>
<feature type="domain" description="EamA" evidence="2">
    <location>
        <begin position="166"/>
        <end position="304"/>
    </location>
</feature>
<evidence type="ECO:0000313" key="4">
    <source>
        <dbReference type="Proteomes" id="UP000005532"/>
    </source>
</evidence>
<accession>C5S1C0</accession>
<sequence>MTETLSGVLQGLLSGMLWGLDTSLNALVLTLNPFILDDPRLISSALLLAFFHDFFSAIFLTGDIVLRQKEKLFIAILRNKSTYFVAFSALFAGPIGMQAYLYAVNSIGAGLTATISAIYPALAALLGAIFFKDYLTKRGGVGLSLVILAVIALGSGQLDISNNLFFGGIAAFLCAGSWAAESIIIAYGIKEKLQPKQALLIRQWTCCLAYLGLMSFEGNISYSLSIIFETQIIFLILAVAMIGTMSYLCYYSAIDKVGPVKATGMNVTYSIWTAIFSLFIFGGNLDIKLVICGMLIIIGTLFVIKN</sequence>
<keyword evidence="1" id="KW-0472">Membrane</keyword>
<dbReference type="InterPro" id="IPR000620">
    <property type="entry name" value="EamA_dom"/>
</dbReference>
<dbReference type="PANTHER" id="PTHR22911">
    <property type="entry name" value="ACYL-MALONYL CONDENSING ENZYME-RELATED"/>
    <property type="match status" value="1"/>
</dbReference>
<dbReference type="InterPro" id="IPR037185">
    <property type="entry name" value="EmrE-like"/>
</dbReference>
<dbReference type="GO" id="GO:0016020">
    <property type="term" value="C:membrane"/>
    <property type="evidence" value="ECO:0007669"/>
    <property type="project" value="InterPro"/>
</dbReference>
<feature type="domain" description="EamA" evidence="2">
    <location>
        <begin position="6"/>
        <end position="152"/>
    </location>
</feature>
<feature type="transmembrane region" description="Helical" evidence="1">
    <location>
        <begin position="287"/>
        <end position="304"/>
    </location>
</feature>
<feature type="transmembrane region" description="Helical" evidence="1">
    <location>
        <begin position="222"/>
        <end position="250"/>
    </location>
</feature>
<dbReference type="Pfam" id="PF00892">
    <property type="entry name" value="EamA"/>
    <property type="match status" value="2"/>
</dbReference>
<dbReference type="AlphaFoldDB" id="C5S1C0"/>
<name>C5S1C0_9PAST</name>
<evidence type="ECO:0000256" key="1">
    <source>
        <dbReference type="SAM" id="Phobius"/>
    </source>
</evidence>
<dbReference type="PANTHER" id="PTHR22911:SF137">
    <property type="entry name" value="SOLUTE CARRIER FAMILY 35 MEMBER G2-RELATED"/>
    <property type="match status" value="1"/>
</dbReference>
<feature type="transmembrane region" description="Helical" evidence="1">
    <location>
        <begin position="12"/>
        <end position="35"/>
    </location>
</feature>
<dbReference type="SUPFAM" id="SSF103481">
    <property type="entry name" value="Multidrug resistance efflux transporter EmrE"/>
    <property type="match status" value="2"/>
</dbReference>
<keyword evidence="1" id="KW-1133">Transmembrane helix</keyword>
<feature type="transmembrane region" description="Helical" evidence="1">
    <location>
        <begin position="262"/>
        <end position="281"/>
    </location>
</feature>
<dbReference type="eggNOG" id="COG0697">
    <property type="taxonomic scope" value="Bacteria"/>
</dbReference>
<reference evidence="3 4" key="1">
    <citation type="journal article" date="2010" name="Vet. Microbiol.">
        <title>Production of haemolysins by strains of the Actinobacillus minor/porcitonsillarum complex.</title>
        <authorList>
            <person name="Arya G."/>
            <person name="Niven D.F."/>
        </authorList>
    </citation>
    <scope>NUCLEOTIDE SEQUENCE [LARGE SCALE GENOMIC DNA]</scope>
    <source>
        <strain evidence="3 4">NM305</strain>
    </source>
</reference>
<comment type="caution">
    <text evidence="3">The sequence shown here is derived from an EMBL/GenBank/DDBJ whole genome shotgun (WGS) entry which is preliminary data.</text>
</comment>
<feature type="transmembrane region" description="Helical" evidence="1">
    <location>
        <begin position="140"/>
        <end position="158"/>
    </location>
</feature>
<feature type="transmembrane region" description="Helical" evidence="1">
    <location>
        <begin position="41"/>
        <end position="62"/>
    </location>
</feature>
<protein>
    <submittedName>
        <fullName evidence="3">Integral membrane protein</fullName>
    </submittedName>
</protein>
<gene>
    <name evidence="3" type="ORF">AM305_08489</name>
</gene>
<organism evidence="3 4">
    <name type="scientific">Actinobacillus minor NM305</name>
    <dbReference type="NCBI Taxonomy" id="637911"/>
    <lineage>
        <taxon>Bacteria</taxon>
        <taxon>Pseudomonadati</taxon>
        <taxon>Pseudomonadota</taxon>
        <taxon>Gammaproteobacteria</taxon>
        <taxon>Pasteurellales</taxon>
        <taxon>Pasteurellaceae</taxon>
        <taxon>Actinobacillus</taxon>
    </lineage>
</organism>
<dbReference type="Proteomes" id="UP000005532">
    <property type="component" value="Unassembled WGS sequence"/>
</dbReference>
<dbReference type="RefSeq" id="WP_005823557.1">
    <property type="nucleotide sequence ID" value="NZ_ACQL01000085.1"/>
</dbReference>
<keyword evidence="1" id="KW-0812">Transmembrane</keyword>
<dbReference type="EMBL" id="ACQL01000085">
    <property type="protein sequence ID" value="EER47351.1"/>
    <property type="molecule type" value="Genomic_DNA"/>
</dbReference>
<feature type="transmembrane region" description="Helical" evidence="1">
    <location>
        <begin position="164"/>
        <end position="187"/>
    </location>
</feature>
<evidence type="ECO:0000259" key="2">
    <source>
        <dbReference type="Pfam" id="PF00892"/>
    </source>
</evidence>
<feature type="transmembrane region" description="Helical" evidence="1">
    <location>
        <begin position="109"/>
        <end position="131"/>
    </location>
</feature>
<dbReference type="OrthoDB" id="5604143at2"/>
<proteinExistence type="predicted"/>
<evidence type="ECO:0000313" key="3">
    <source>
        <dbReference type="EMBL" id="EER47351.1"/>
    </source>
</evidence>